<evidence type="ECO:0000313" key="2">
    <source>
        <dbReference type="Proteomes" id="UP001632037"/>
    </source>
</evidence>
<protein>
    <submittedName>
        <fullName evidence="1">Uncharacterized protein</fullName>
    </submittedName>
</protein>
<comment type="caution">
    <text evidence="1">The sequence shown here is derived from an EMBL/GenBank/DDBJ whole genome shotgun (WGS) entry which is preliminary data.</text>
</comment>
<proteinExistence type="predicted"/>
<dbReference type="Proteomes" id="UP001632037">
    <property type="component" value="Unassembled WGS sequence"/>
</dbReference>
<organism evidence="1 2">
    <name type="scientific">Phytophthora oleae</name>
    <dbReference type="NCBI Taxonomy" id="2107226"/>
    <lineage>
        <taxon>Eukaryota</taxon>
        <taxon>Sar</taxon>
        <taxon>Stramenopiles</taxon>
        <taxon>Oomycota</taxon>
        <taxon>Peronosporomycetes</taxon>
        <taxon>Peronosporales</taxon>
        <taxon>Peronosporaceae</taxon>
        <taxon>Phytophthora</taxon>
    </lineage>
</organism>
<reference evidence="1 2" key="1">
    <citation type="submission" date="2024-09" db="EMBL/GenBank/DDBJ databases">
        <title>Genome sequencing and assembly of Phytophthora oleae, isolate VK10A, causative agent of rot of olive drupes.</title>
        <authorList>
            <person name="Conti Taguali S."/>
            <person name="Riolo M."/>
            <person name="La Spada F."/>
            <person name="Cacciola S.O."/>
            <person name="Dionisio G."/>
        </authorList>
    </citation>
    <scope>NUCLEOTIDE SEQUENCE [LARGE SCALE GENOMIC DNA]</scope>
    <source>
        <strain evidence="1 2">VK10A</strain>
    </source>
</reference>
<gene>
    <name evidence="1" type="ORF">V7S43_010778</name>
</gene>
<accession>A0ABD3FC01</accession>
<dbReference type="AlphaFoldDB" id="A0ABD3FC01"/>
<sequence>MCQLIFYPKEHDTSPPRPEALNDLADTDVLIPYTRLTRPQEDLSQELRDRPLLMLYRYVRFHTCYVADDDEPRRFIEAQLGGYVLGQVVDYRSTERLSFGTAAGVPLRPASGYICFVTIRHQASDEGTTVMLSCEAAWHLKVDRDEFIVGWCHGVPVNTRPNQCSRRFRSRWTELTVHDVPYADLQRVLKDTFIPSGSDTTVDFGTEPIAVASEFGRAITIRPLHYVRSYIGPDRLDIRMNDDIESDEESPAEVLAVGMSRGRPLPRTFSIVRANVFQQFQENLPFSQQHGAVEAAPPTDRAAAISPQQSRRFRRILWGLHELPGQRSSSRHRILF</sequence>
<keyword evidence="2" id="KW-1185">Reference proteome</keyword>
<evidence type="ECO:0000313" key="1">
    <source>
        <dbReference type="EMBL" id="KAL3664458.1"/>
    </source>
</evidence>
<name>A0ABD3FC01_9STRA</name>
<dbReference type="EMBL" id="JBIMZQ010000024">
    <property type="protein sequence ID" value="KAL3664458.1"/>
    <property type="molecule type" value="Genomic_DNA"/>
</dbReference>